<feature type="region of interest" description="Disordered" evidence="2">
    <location>
        <begin position="281"/>
        <end position="324"/>
    </location>
</feature>
<name>A0A9P5ZR77_PLEER</name>
<feature type="region of interest" description="Disordered" evidence="2">
    <location>
        <begin position="55"/>
        <end position="130"/>
    </location>
</feature>
<keyword evidence="1" id="KW-0175">Coiled coil</keyword>
<gene>
    <name evidence="3" type="ORF">BDN71DRAFT_1497472</name>
</gene>
<comment type="caution">
    <text evidence="3">The sequence shown here is derived from an EMBL/GenBank/DDBJ whole genome shotgun (WGS) entry which is preliminary data.</text>
</comment>
<evidence type="ECO:0000313" key="3">
    <source>
        <dbReference type="EMBL" id="KAF9492484.1"/>
    </source>
</evidence>
<evidence type="ECO:0000313" key="4">
    <source>
        <dbReference type="Proteomes" id="UP000807025"/>
    </source>
</evidence>
<dbReference type="AlphaFoldDB" id="A0A9P5ZR77"/>
<reference evidence="3" key="1">
    <citation type="submission" date="2020-11" db="EMBL/GenBank/DDBJ databases">
        <authorList>
            <consortium name="DOE Joint Genome Institute"/>
            <person name="Ahrendt S."/>
            <person name="Riley R."/>
            <person name="Andreopoulos W."/>
            <person name="Labutti K."/>
            <person name="Pangilinan J."/>
            <person name="Ruiz-Duenas F.J."/>
            <person name="Barrasa J.M."/>
            <person name="Sanchez-Garcia M."/>
            <person name="Camarero S."/>
            <person name="Miyauchi S."/>
            <person name="Serrano A."/>
            <person name="Linde D."/>
            <person name="Babiker R."/>
            <person name="Drula E."/>
            <person name="Ayuso-Fernandez I."/>
            <person name="Pacheco R."/>
            <person name="Padilla G."/>
            <person name="Ferreira P."/>
            <person name="Barriuso J."/>
            <person name="Kellner H."/>
            <person name="Castanera R."/>
            <person name="Alfaro M."/>
            <person name="Ramirez L."/>
            <person name="Pisabarro A.G."/>
            <person name="Kuo A."/>
            <person name="Tritt A."/>
            <person name="Lipzen A."/>
            <person name="He G."/>
            <person name="Yan M."/>
            <person name="Ng V."/>
            <person name="Cullen D."/>
            <person name="Martin F."/>
            <person name="Rosso M.-N."/>
            <person name="Henrissat B."/>
            <person name="Hibbett D."/>
            <person name="Martinez A.T."/>
            <person name="Grigoriev I.V."/>
        </authorList>
    </citation>
    <scope>NUCLEOTIDE SEQUENCE</scope>
    <source>
        <strain evidence="3">ATCC 90797</strain>
    </source>
</reference>
<dbReference type="OrthoDB" id="3224221at2759"/>
<feature type="coiled-coil region" evidence="1">
    <location>
        <begin position="347"/>
        <end position="395"/>
    </location>
</feature>
<protein>
    <submittedName>
        <fullName evidence="3">Uncharacterized protein</fullName>
    </submittedName>
</protein>
<evidence type="ECO:0000256" key="1">
    <source>
        <dbReference type="SAM" id="Coils"/>
    </source>
</evidence>
<feature type="compositionally biased region" description="Polar residues" evidence="2">
    <location>
        <begin position="55"/>
        <end position="64"/>
    </location>
</feature>
<sequence length="662" mass="72966">MIRARFEPRARQKRRTPVQLDPRLFALARPGGPLSSQSARFAIVNCVPGLQSQETTVVSAQTSPEVEPPPTSHASSRRSSSERSLRHPSRSSTRSLIRTKWGDGAEQRPRKLDSTSVYSKLDTPPSHRGGTSVQAVFRVQVNRGTDEDIHAQTEQMQARGVLVDSLLSEDYGMGTASMEQPTQGDGAEWHPQKLVSASGYRNLKTLPSCGGKTFDQAVFRPQVSRADEDTHVQTEQAQGFWADPLISEGYGMGTASMEWVLEDGTSQVCQRPERLEALPTVEQATSEALSNPKPFPRHSSSDRSRPTQGPSSGTPLGQSVSISADPSDYHSFLDKVKKEDNFRSEWDTKLNEEIEELSNKYGALSDKVDIVVEGNQEVLEEVQSLRETISTMIANARQSTTPSKLASPDMKKPGLPKRRAVETLVLAKSVRGYLAILLRMGEAGGGEALTSVGADDTERFAKLCGGNDGDGGDCCTVDDFRVDLIGPPRSLWNTSAANVFVHVFEAFTGVELDWQMVRTAFFTWLKTLKQEYKLSKKSKREQQNSFIQKRRKMRKRTLFTQRHETVLHDHRLHKHIALLNRLGVDGMSSDESDGEECMGSEMHSAGPTFQGSGCWTLAASLRFSLPEAATSVTGQTRLLPTCTRSGQRQAKHLERFCGGSAA</sequence>
<dbReference type="Proteomes" id="UP000807025">
    <property type="component" value="Unassembled WGS sequence"/>
</dbReference>
<proteinExistence type="predicted"/>
<accession>A0A9P5ZR77</accession>
<keyword evidence="4" id="KW-1185">Reference proteome</keyword>
<organism evidence="3 4">
    <name type="scientific">Pleurotus eryngii</name>
    <name type="common">Boletus of the steppes</name>
    <dbReference type="NCBI Taxonomy" id="5323"/>
    <lineage>
        <taxon>Eukaryota</taxon>
        <taxon>Fungi</taxon>
        <taxon>Dikarya</taxon>
        <taxon>Basidiomycota</taxon>
        <taxon>Agaricomycotina</taxon>
        <taxon>Agaricomycetes</taxon>
        <taxon>Agaricomycetidae</taxon>
        <taxon>Agaricales</taxon>
        <taxon>Pleurotineae</taxon>
        <taxon>Pleurotaceae</taxon>
        <taxon>Pleurotus</taxon>
    </lineage>
</organism>
<evidence type="ECO:0000256" key="2">
    <source>
        <dbReference type="SAM" id="MobiDB-lite"/>
    </source>
</evidence>
<dbReference type="EMBL" id="MU154600">
    <property type="protein sequence ID" value="KAF9492484.1"/>
    <property type="molecule type" value="Genomic_DNA"/>
</dbReference>
<feature type="compositionally biased region" description="Basic and acidic residues" evidence="2">
    <location>
        <begin position="100"/>
        <end position="113"/>
    </location>
</feature>
<feature type="compositionally biased region" description="Polar residues" evidence="2">
    <location>
        <begin position="306"/>
        <end position="324"/>
    </location>
</feature>